<keyword evidence="2" id="KW-1185">Reference proteome</keyword>
<dbReference type="SUPFAM" id="SSF53335">
    <property type="entry name" value="S-adenosyl-L-methionine-dependent methyltransferases"/>
    <property type="match status" value="1"/>
</dbReference>
<protein>
    <recommendedName>
        <fullName evidence="3">Phytanoyl-CoA dioxygenase</fullName>
    </recommendedName>
</protein>
<gene>
    <name evidence="1" type="ORF">PJIAN_2124</name>
</gene>
<reference evidence="2" key="2">
    <citation type="journal article" date="2017" name="Genome Announc.">
        <title>Draft genome sequence of Paludibacter jiangxiensis NM7(T), a propionate-producing fermentative bacterium.</title>
        <authorList>
            <person name="Qiu Y.-L."/>
            <person name="Tourlousse D.M."/>
            <person name="Matsuura N."/>
            <person name="Ohashi A."/>
            <person name="Sekiguchi Y."/>
        </authorList>
    </citation>
    <scope>NUCLEOTIDE SEQUENCE [LARGE SCALE GENOMIC DNA]</scope>
    <source>
        <strain evidence="2">NM7</strain>
    </source>
</reference>
<evidence type="ECO:0000313" key="1">
    <source>
        <dbReference type="EMBL" id="GAT62565.1"/>
    </source>
</evidence>
<organism evidence="1 2">
    <name type="scientific">Paludibacter jiangxiensis</name>
    <dbReference type="NCBI Taxonomy" id="681398"/>
    <lineage>
        <taxon>Bacteria</taxon>
        <taxon>Pseudomonadati</taxon>
        <taxon>Bacteroidota</taxon>
        <taxon>Bacteroidia</taxon>
        <taxon>Bacteroidales</taxon>
        <taxon>Paludibacteraceae</taxon>
        <taxon>Paludibacter</taxon>
    </lineage>
</organism>
<comment type="caution">
    <text evidence="1">The sequence shown here is derived from an EMBL/GenBank/DDBJ whole genome shotgun (WGS) entry which is preliminary data.</text>
</comment>
<dbReference type="AlphaFoldDB" id="A0A161LDW8"/>
<dbReference type="RefSeq" id="WP_068702984.1">
    <property type="nucleotide sequence ID" value="NZ_BDCR01000002.1"/>
</dbReference>
<name>A0A161LDW8_9BACT</name>
<evidence type="ECO:0000313" key="2">
    <source>
        <dbReference type="Proteomes" id="UP000076586"/>
    </source>
</evidence>
<proteinExistence type="predicted"/>
<dbReference type="Proteomes" id="UP000076586">
    <property type="component" value="Unassembled WGS sequence"/>
</dbReference>
<dbReference type="STRING" id="681398.PJIAN_2124"/>
<sequence length="342" mass="38634">MDQTSDISIVRNAVRTLLDCADDFFIMKQSVDALYNVFSRIAGVSPAQIGVDKDIILPSGKAISPSAAAHCLLEMKRTAVFLRGIHQSVLQKLNNRADKPVRILYAGTGPYGTLVIPLLPLFTPDKIQIDLLDINPASLEALQKLIDELQLNEYIGSVFCEDATTFTLSRNYDIAISETMLACLKSEPQVAVMQNIIPQLHPEAIFIPEEIRIDAALTNPKMEQDRLLYYENEAPPFRRIELGNVFTVNKKTLDIDRMQKIIEIPDEKDFPVLKLFTTVKVFGDELLSENDSSITLPVNFYDLRKKTAQHIVFWYVQGEKPYIESRVVRTPALYQTEIMNAL</sequence>
<accession>A0A161LDW8</accession>
<dbReference type="InterPro" id="IPR029063">
    <property type="entry name" value="SAM-dependent_MTases_sf"/>
</dbReference>
<reference evidence="2" key="1">
    <citation type="submission" date="2016-04" db="EMBL/GenBank/DDBJ databases">
        <title>Draft genome sequence of Paludibacter jiangxiensis strain NM7.</title>
        <authorList>
            <person name="Qiu Y."/>
            <person name="Matsuura N."/>
            <person name="Ohashi A."/>
            <person name="Tourlousse M.D."/>
            <person name="Sekiguchi Y."/>
        </authorList>
    </citation>
    <scope>NUCLEOTIDE SEQUENCE [LARGE SCALE GENOMIC DNA]</scope>
    <source>
        <strain evidence="2">NM7</strain>
    </source>
</reference>
<evidence type="ECO:0008006" key="3">
    <source>
        <dbReference type="Google" id="ProtNLM"/>
    </source>
</evidence>
<dbReference type="Gene3D" id="3.40.50.150">
    <property type="entry name" value="Vaccinia Virus protein VP39"/>
    <property type="match status" value="1"/>
</dbReference>
<dbReference type="OrthoDB" id="1157001at2"/>
<dbReference type="EMBL" id="BDCR01000002">
    <property type="protein sequence ID" value="GAT62565.1"/>
    <property type="molecule type" value="Genomic_DNA"/>
</dbReference>